<dbReference type="AlphaFoldDB" id="A0A7G6E3A3"/>
<protein>
    <recommendedName>
        <fullName evidence="2">UPF0251 protein BR63_09700</fullName>
    </recommendedName>
</protein>
<dbReference type="HAMAP" id="MF_00674">
    <property type="entry name" value="UPF0251"/>
    <property type="match status" value="1"/>
</dbReference>
<evidence type="ECO:0000313" key="4">
    <source>
        <dbReference type="Proteomes" id="UP000515847"/>
    </source>
</evidence>
<evidence type="ECO:0000313" key="3">
    <source>
        <dbReference type="EMBL" id="QNB46557.1"/>
    </source>
</evidence>
<dbReference type="KEGG" id="tfr:BR63_09700"/>
<accession>A0A7G6E3A3</accession>
<comment type="similarity">
    <text evidence="1 2">Belongs to the UPF0251 family.</text>
</comment>
<proteinExistence type="inferred from homology"/>
<reference evidence="3 4" key="1">
    <citation type="journal article" date="2019" name="Front. Microbiol.">
        <title>Thermoanaerosceptrum fracticalcis gen. nov. sp. nov., a Novel Fumarate-Fermenting Microorganism From a Deep Fractured Carbonate Aquifer of the US Great Basin.</title>
        <authorList>
            <person name="Hamilton-Brehm S.D."/>
            <person name="Stewart L.E."/>
            <person name="Zavarin M."/>
            <person name="Caldwell M."/>
            <person name="Lawson P.A."/>
            <person name="Onstott T.C."/>
            <person name="Grzymski J."/>
            <person name="Neveux I."/>
            <person name="Lollar B.S."/>
            <person name="Russell C.E."/>
            <person name="Moser D.P."/>
        </authorList>
    </citation>
    <scope>NUCLEOTIDE SEQUENCE [LARGE SCALE GENOMIC DNA]</scope>
    <source>
        <strain evidence="3 4">DRI-13</strain>
    </source>
</reference>
<dbReference type="PANTHER" id="PTHR37478">
    <property type="match status" value="1"/>
</dbReference>
<evidence type="ECO:0000256" key="1">
    <source>
        <dbReference type="ARBA" id="ARBA00009350"/>
    </source>
</evidence>
<dbReference type="InterPro" id="IPR036388">
    <property type="entry name" value="WH-like_DNA-bd_sf"/>
</dbReference>
<dbReference type="InterPro" id="IPR002852">
    <property type="entry name" value="UPF0251"/>
</dbReference>
<gene>
    <name evidence="3" type="ORF">BR63_09700</name>
</gene>
<keyword evidence="4" id="KW-1185">Reference proteome</keyword>
<evidence type="ECO:0000256" key="2">
    <source>
        <dbReference type="HAMAP-Rule" id="MF_00674"/>
    </source>
</evidence>
<name>A0A7G6E3A3_THEFR</name>
<dbReference type="Pfam" id="PF02001">
    <property type="entry name" value="DUF134"/>
    <property type="match status" value="1"/>
</dbReference>
<dbReference type="EMBL" id="CP045798">
    <property type="protein sequence ID" value="QNB46557.1"/>
    <property type="molecule type" value="Genomic_DNA"/>
</dbReference>
<sequence length="134" mass="15440">MPRPPKCRRVEFEPQVTYFKPAGIPKCQLEELVLSVEEIEAIRLKDREGLEQEECAERMHVSRPTFQRILMSARSKIAEAITEGKAIKVEGGNYRLATRIFQCEACQYEFEVPFGQGCGREIKCPKCEHSVHRI</sequence>
<dbReference type="RefSeq" id="WP_034421553.1">
    <property type="nucleotide sequence ID" value="NZ_CP045798.1"/>
</dbReference>
<dbReference type="PANTHER" id="PTHR37478:SF2">
    <property type="entry name" value="UPF0251 PROTEIN TK0562"/>
    <property type="match status" value="1"/>
</dbReference>
<dbReference type="InterPro" id="IPR013324">
    <property type="entry name" value="RNA_pol_sigma_r3/r4-like"/>
</dbReference>
<dbReference type="SUPFAM" id="SSF88659">
    <property type="entry name" value="Sigma3 and sigma4 domains of RNA polymerase sigma factors"/>
    <property type="match status" value="1"/>
</dbReference>
<dbReference type="Proteomes" id="UP000515847">
    <property type="component" value="Chromosome"/>
</dbReference>
<dbReference type="Gene3D" id="1.10.10.10">
    <property type="entry name" value="Winged helix-like DNA-binding domain superfamily/Winged helix DNA-binding domain"/>
    <property type="match status" value="1"/>
</dbReference>
<dbReference type="OrthoDB" id="280278at2"/>
<organism evidence="3 4">
    <name type="scientific">Thermanaerosceptrum fracticalcis</name>
    <dbReference type="NCBI Taxonomy" id="1712410"/>
    <lineage>
        <taxon>Bacteria</taxon>
        <taxon>Bacillati</taxon>
        <taxon>Bacillota</taxon>
        <taxon>Clostridia</taxon>
        <taxon>Eubacteriales</taxon>
        <taxon>Peptococcaceae</taxon>
        <taxon>Thermanaerosceptrum</taxon>
    </lineage>
</organism>